<dbReference type="InterPro" id="IPR001179">
    <property type="entry name" value="PPIase_FKBP_dom"/>
</dbReference>
<dbReference type="EC" id="5.2.1.8" evidence="5"/>
<dbReference type="Pfam" id="PF00254">
    <property type="entry name" value="FKBP_C"/>
    <property type="match status" value="1"/>
</dbReference>
<dbReference type="Gene3D" id="3.10.50.40">
    <property type="match status" value="1"/>
</dbReference>
<dbReference type="GO" id="GO:0003755">
    <property type="term" value="F:peptidyl-prolyl cis-trans isomerase activity"/>
    <property type="evidence" value="ECO:0007669"/>
    <property type="project" value="UniProtKB-UniRule"/>
</dbReference>
<dbReference type="AlphaFoldDB" id="A0A1H4XNX5"/>
<comment type="catalytic activity">
    <reaction evidence="1 4 5">
        <text>[protein]-peptidylproline (omega=180) = [protein]-peptidylproline (omega=0)</text>
        <dbReference type="Rhea" id="RHEA:16237"/>
        <dbReference type="Rhea" id="RHEA-COMP:10747"/>
        <dbReference type="Rhea" id="RHEA-COMP:10748"/>
        <dbReference type="ChEBI" id="CHEBI:83833"/>
        <dbReference type="ChEBI" id="CHEBI:83834"/>
        <dbReference type="EC" id="5.2.1.8"/>
    </reaction>
</comment>
<sequence length="182" mass="18159">MRASRPTLAVVAAVLAAGALTACSTPEASAACPTGAPSTANSPDWTYQGQTGSIVVTGPTDTASPQITVEKPFSVAQTHVQAFNPPGDGAVVGEAATVSVCYLGVNGRTGERFDSTYDRGKPASFSLDGVIPGFKKAIAGQKVGTSVGVAIAPMDGYVTGQPSAGIQAGDTLIFAIKILSAS</sequence>
<dbReference type="InterPro" id="IPR046357">
    <property type="entry name" value="PPIase_dom_sf"/>
</dbReference>
<keyword evidence="7" id="KW-0732">Signal</keyword>
<dbReference type="KEGG" id="tsm:ASU32_15005"/>
<dbReference type="OrthoDB" id="25996at2"/>
<dbReference type="Proteomes" id="UP000182241">
    <property type="component" value="Unassembled WGS sequence"/>
</dbReference>
<keyword evidence="2 4" id="KW-0697">Rotamase</keyword>
<evidence type="ECO:0000256" key="6">
    <source>
        <dbReference type="SAM" id="MobiDB-lite"/>
    </source>
</evidence>
<evidence type="ECO:0000256" key="2">
    <source>
        <dbReference type="ARBA" id="ARBA00023110"/>
    </source>
</evidence>
<proteinExistence type="inferred from homology"/>
<dbReference type="SUPFAM" id="SSF54534">
    <property type="entry name" value="FKBP-like"/>
    <property type="match status" value="1"/>
</dbReference>
<evidence type="ECO:0000256" key="1">
    <source>
        <dbReference type="ARBA" id="ARBA00000971"/>
    </source>
</evidence>
<organism evidence="9 10">
    <name type="scientific">Tsukamurella tyrosinosolvens</name>
    <dbReference type="NCBI Taxonomy" id="57704"/>
    <lineage>
        <taxon>Bacteria</taxon>
        <taxon>Bacillati</taxon>
        <taxon>Actinomycetota</taxon>
        <taxon>Actinomycetes</taxon>
        <taxon>Mycobacteriales</taxon>
        <taxon>Tsukamurellaceae</taxon>
        <taxon>Tsukamurella</taxon>
    </lineage>
</organism>
<feature type="domain" description="PPIase FKBP-type" evidence="8">
    <location>
        <begin position="95"/>
        <end position="182"/>
    </location>
</feature>
<accession>A0A1H4XNX5</accession>
<keyword evidence="10" id="KW-1185">Reference proteome</keyword>
<keyword evidence="3 4" id="KW-0413">Isomerase</keyword>
<dbReference type="PANTHER" id="PTHR10516">
    <property type="entry name" value="PEPTIDYL-PROLYL CIS-TRANS ISOMERASE"/>
    <property type="match status" value="1"/>
</dbReference>
<evidence type="ECO:0000256" key="7">
    <source>
        <dbReference type="SAM" id="SignalP"/>
    </source>
</evidence>
<dbReference type="PROSITE" id="PS51257">
    <property type="entry name" value="PROKAR_LIPOPROTEIN"/>
    <property type="match status" value="1"/>
</dbReference>
<evidence type="ECO:0000256" key="5">
    <source>
        <dbReference type="RuleBase" id="RU003915"/>
    </source>
</evidence>
<evidence type="ECO:0000313" key="9">
    <source>
        <dbReference type="EMBL" id="SED07336.1"/>
    </source>
</evidence>
<evidence type="ECO:0000259" key="8">
    <source>
        <dbReference type="PROSITE" id="PS50059"/>
    </source>
</evidence>
<dbReference type="PANTHER" id="PTHR10516:SF443">
    <property type="entry name" value="FK506-BINDING PROTEIN 59-RELATED"/>
    <property type="match status" value="1"/>
</dbReference>
<feature type="chain" id="PRO_5009844487" description="Peptidyl-prolyl cis-trans isomerase" evidence="7">
    <location>
        <begin position="31"/>
        <end position="182"/>
    </location>
</feature>
<dbReference type="PROSITE" id="PS50059">
    <property type="entry name" value="FKBP_PPIASE"/>
    <property type="match status" value="1"/>
</dbReference>
<feature type="signal peptide" evidence="7">
    <location>
        <begin position="1"/>
        <end position="30"/>
    </location>
</feature>
<name>A0A1H4XNX5_TSUTY</name>
<dbReference type="InterPro" id="IPR050689">
    <property type="entry name" value="FKBP-type_PPIase"/>
</dbReference>
<dbReference type="EMBL" id="FNSA01000003">
    <property type="protein sequence ID" value="SED07336.1"/>
    <property type="molecule type" value="Genomic_DNA"/>
</dbReference>
<feature type="region of interest" description="Disordered" evidence="6">
    <location>
        <begin position="28"/>
        <end position="47"/>
    </location>
</feature>
<evidence type="ECO:0000256" key="4">
    <source>
        <dbReference type="PROSITE-ProRule" id="PRU00277"/>
    </source>
</evidence>
<protein>
    <recommendedName>
        <fullName evidence="5">Peptidyl-prolyl cis-trans isomerase</fullName>
        <ecNumber evidence="5">5.2.1.8</ecNumber>
    </recommendedName>
</protein>
<dbReference type="STRING" id="57704.SAMN04489793_3894"/>
<dbReference type="GeneID" id="300997896"/>
<evidence type="ECO:0000256" key="3">
    <source>
        <dbReference type="ARBA" id="ARBA00023235"/>
    </source>
</evidence>
<comment type="similarity">
    <text evidence="5">Belongs to the FKBP-type PPIase family.</text>
</comment>
<dbReference type="RefSeq" id="WP_068521147.1">
    <property type="nucleotide sequence ID" value="NZ_CBDRGN010000003.1"/>
</dbReference>
<feature type="compositionally biased region" description="Polar residues" evidence="6">
    <location>
        <begin position="36"/>
        <end position="47"/>
    </location>
</feature>
<gene>
    <name evidence="9" type="ORF">SAMN04489793_3894</name>
</gene>
<evidence type="ECO:0000313" key="10">
    <source>
        <dbReference type="Proteomes" id="UP000182241"/>
    </source>
</evidence>
<reference evidence="10" key="1">
    <citation type="submission" date="2016-10" db="EMBL/GenBank/DDBJ databases">
        <authorList>
            <person name="Varghese N."/>
            <person name="Submissions S."/>
        </authorList>
    </citation>
    <scope>NUCLEOTIDE SEQUENCE [LARGE SCALE GENOMIC DNA]</scope>
    <source>
        <strain evidence="10">DSM 44234</strain>
    </source>
</reference>